<name>A0ABU7M9E9_9ACTN</name>
<dbReference type="EMBL" id="JAZDUF010000001">
    <property type="protein sequence ID" value="MEE3849738.1"/>
    <property type="molecule type" value="Genomic_DNA"/>
</dbReference>
<dbReference type="RefSeq" id="WP_330431356.1">
    <property type="nucleotide sequence ID" value="NZ_JAZDUF010000001.1"/>
</dbReference>
<evidence type="ECO:0000313" key="1">
    <source>
        <dbReference type="EMBL" id="MEE3849738.1"/>
    </source>
</evidence>
<organism evidence="1 2">
    <name type="scientific">Gordonia sesuvii</name>
    <dbReference type="NCBI Taxonomy" id="3116777"/>
    <lineage>
        <taxon>Bacteria</taxon>
        <taxon>Bacillati</taxon>
        <taxon>Actinomycetota</taxon>
        <taxon>Actinomycetes</taxon>
        <taxon>Mycobacteriales</taxon>
        <taxon>Gordoniaceae</taxon>
        <taxon>Gordonia</taxon>
    </lineage>
</organism>
<sequence>MTVSNESGWPTIPVSEWADTRDTIQLMTQVVGKVRMVNTEVMSHWWNVVLYVSSRGMTTGLIPYGNRGFSMDFDFVDHQLVVLTTDGRRQSIPLRERPIADFYRDVMATLDDLDLSTDIWTMPVEIPGAIPLDTDRDHSAYDPDAAQRFWLALVQINRVFDSFRSRYVGKVSPSHFFWGACDIAVTRFSGRPAPKHPGGAPNCGPHVMWEAYSHEVSSAGYWPGPDGEGSFYSYAYPEPDGFRTARVGPAAASFDESLGEFLLPYTAVREAADPDAVLLEFLQDTYAAAADAAGWDRGALER</sequence>
<dbReference type="Pfam" id="PF19459">
    <property type="entry name" value="DUF5996"/>
    <property type="match status" value="1"/>
</dbReference>
<proteinExistence type="predicted"/>
<reference evidence="1 2" key="1">
    <citation type="submission" date="2024-01" db="EMBL/GenBank/DDBJ databases">
        <title>Draft genome sequence of Gordonia sp. LSe1-13.</title>
        <authorList>
            <person name="Suphannarot A."/>
            <person name="Mingma R."/>
        </authorList>
    </citation>
    <scope>NUCLEOTIDE SEQUENCE [LARGE SCALE GENOMIC DNA]</scope>
    <source>
        <strain evidence="1 2">LSe1-13</strain>
    </source>
</reference>
<accession>A0ABU7M9E9</accession>
<protein>
    <submittedName>
        <fullName evidence="1">DUF5996 family protein</fullName>
    </submittedName>
</protein>
<evidence type="ECO:0000313" key="2">
    <source>
        <dbReference type="Proteomes" id="UP001347146"/>
    </source>
</evidence>
<gene>
    <name evidence="1" type="ORF">VZC37_05310</name>
</gene>
<dbReference type="InterPro" id="IPR046038">
    <property type="entry name" value="DUF5996"/>
</dbReference>
<dbReference type="Proteomes" id="UP001347146">
    <property type="component" value="Unassembled WGS sequence"/>
</dbReference>
<keyword evidence="2" id="KW-1185">Reference proteome</keyword>
<comment type="caution">
    <text evidence="1">The sequence shown here is derived from an EMBL/GenBank/DDBJ whole genome shotgun (WGS) entry which is preliminary data.</text>
</comment>